<keyword evidence="10" id="KW-1185">Reference proteome</keyword>
<dbReference type="RefSeq" id="WP_089260312.1">
    <property type="nucleotide sequence ID" value="NZ_FZNV01000002.1"/>
</dbReference>
<dbReference type="NCBIfam" id="TIGR00675">
    <property type="entry name" value="dcm"/>
    <property type="match status" value="1"/>
</dbReference>
<name>A0ABY1SH48_9FLAO</name>
<keyword evidence="5" id="KW-0680">Restriction system</keyword>
<dbReference type="InterPro" id="IPR001525">
    <property type="entry name" value="C5_MeTfrase"/>
</dbReference>
<keyword evidence="3 7" id="KW-0808">Transferase</keyword>
<dbReference type="EMBL" id="FZNV01000002">
    <property type="protein sequence ID" value="SNR45649.1"/>
    <property type="molecule type" value="Genomic_DNA"/>
</dbReference>
<dbReference type="PANTHER" id="PTHR46098">
    <property type="entry name" value="TRNA (CYTOSINE(38)-C(5))-METHYLTRANSFERASE"/>
    <property type="match status" value="1"/>
</dbReference>
<dbReference type="InterPro" id="IPR050750">
    <property type="entry name" value="C5-MTase"/>
</dbReference>
<dbReference type="Pfam" id="PF00145">
    <property type="entry name" value="DNA_methylase"/>
    <property type="match status" value="1"/>
</dbReference>
<evidence type="ECO:0000256" key="5">
    <source>
        <dbReference type="ARBA" id="ARBA00022747"/>
    </source>
</evidence>
<organism evidence="9 10">
    <name type="scientific">Maribacter sedimenticola</name>
    <dbReference type="NCBI Taxonomy" id="228956"/>
    <lineage>
        <taxon>Bacteria</taxon>
        <taxon>Pseudomonadati</taxon>
        <taxon>Bacteroidota</taxon>
        <taxon>Flavobacteriia</taxon>
        <taxon>Flavobacteriales</taxon>
        <taxon>Flavobacteriaceae</taxon>
        <taxon>Maribacter</taxon>
    </lineage>
</organism>
<accession>A0ABY1SH48</accession>
<keyword evidence="4 7" id="KW-0949">S-adenosyl-L-methionine</keyword>
<evidence type="ECO:0000256" key="1">
    <source>
        <dbReference type="ARBA" id="ARBA00011975"/>
    </source>
</evidence>
<dbReference type="Proteomes" id="UP000198337">
    <property type="component" value="Unassembled WGS sequence"/>
</dbReference>
<dbReference type="PANTHER" id="PTHR46098:SF1">
    <property type="entry name" value="TRNA (CYTOSINE(38)-C(5))-METHYLTRANSFERASE"/>
    <property type="match status" value="1"/>
</dbReference>
<dbReference type="EC" id="2.1.1.37" evidence="1"/>
<sequence>MKNYSSLKVDLKFGFDKNFTNEHAYITHYMQSNQASCAYENKALGFIENRVEEPNFQTIIPIKWDVPFPPPKDEKFTFIDLFAGIGGFRLALQSQIGKCVFSSEIDNSAKRTYESNFGEVPFGDIREFTGEQISDSELDLLIPDHTILTGGFPCQPFSLAGVSSRNSLGKSHGFEDKVKGNLFFDIMRIVSVKKPEVIFLENVKNFKRHDGGNTYDTVKSVIENLGYSFFSKVINSKSVVPQKRERFYMVCFKDSSIDFEFPNFEGEPLKLKSILEDNPSKEYTISDKLWAGHQRRTKRNLERGTGFTAFTANLEKPSNTIVARYGKDGKECLVPQEGLNPRKLTPRECARLQGFPESYILPSSNAASYRQFGNSVAVPVVESIAKKIVETLEKNKILR</sequence>
<reference evidence="9 10" key="1">
    <citation type="submission" date="2017-06" db="EMBL/GenBank/DDBJ databases">
        <authorList>
            <person name="Varghese N."/>
            <person name="Submissions S."/>
        </authorList>
    </citation>
    <scope>NUCLEOTIDE SEQUENCE [LARGE SCALE GENOMIC DNA]</scope>
    <source>
        <strain evidence="9 10">DSM 19840</strain>
    </source>
</reference>
<dbReference type="SUPFAM" id="SSF53335">
    <property type="entry name" value="S-adenosyl-L-methionine-dependent methyltransferases"/>
    <property type="match status" value="1"/>
</dbReference>
<evidence type="ECO:0000256" key="6">
    <source>
        <dbReference type="ARBA" id="ARBA00047422"/>
    </source>
</evidence>
<dbReference type="PROSITE" id="PS00095">
    <property type="entry name" value="C5_MTASE_2"/>
    <property type="match status" value="1"/>
</dbReference>
<dbReference type="Gene3D" id="3.40.50.150">
    <property type="entry name" value="Vaccinia Virus protein VP39"/>
    <property type="match status" value="1"/>
</dbReference>
<dbReference type="InterPro" id="IPR031303">
    <property type="entry name" value="C5_meth_CS"/>
</dbReference>
<evidence type="ECO:0000313" key="9">
    <source>
        <dbReference type="EMBL" id="SNR45649.1"/>
    </source>
</evidence>
<evidence type="ECO:0000256" key="4">
    <source>
        <dbReference type="ARBA" id="ARBA00022691"/>
    </source>
</evidence>
<evidence type="ECO:0000256" key="7">
    <source>
        <dbReference type="PROSITE-ProRule" id="PRU01016"/>
    </source>
</evidence>
<dbReference type="Gene3D" id="3.90.120.30">
    <property type="match status" value="1"/>
</dbReference>
<feature type="active site" evidence="7">
    <location>
        <position position="154"/>
    </location>
</feature>
<proteinExistence type="inferred from homology"/>
<comment type="similarity">
    <text evidence="7 8">Belongs to the class I-like SAM-binding methyltransferase superfamily. C5-methyltransferase family.</text>
</comment>
<evidence type="ECO:0000256" key="3">
    <source>
        <dbReference type="ARBA" id="ARBA00022679"/>
    </source>
</evidence>
<evidence type="ECO:0000256" key="2">
    <source>
        <dbReference type="ARBA" id="ARBA00022603"/>
    </source>
</evidence>
<dbReference type="InterPro" id="IPR029063">
    <property type="entry name" value="SAM-dependent_MTases_sf"/>
</dbReference>
<gene>
    <name evidence="9" type="ORF">SAMN04488009_1875</name>
</gene>
<evidence type="ECO:0000313" key="10">
    <source>
        <dbReference type="Proteomes" id="UP000198337"/>
    </source>
</evidence>
<keyword evidence="2 7" id="KW-0489">Methyltransferase</keyword>
<comment type="catalytic activity">
    <reaction evidence="6">
        <text>a 2'-deoxycytidine in DNA + S-adenosyl-L-methionine = a 5-methyl-2'-deoxycytidine in DNA + S-adenosyl-L-homocysteine + H(+)</text>
        <dbReference type="Rhea" id="RHEA:13681"/>
        <dbReference type="Rhea" id="RHEA-COMP:11369"/>
        <dbReference type="Rhea" id="RHEA-COMP:11370"/>
        <dbReference type="ChEBI" id="CHEBI:15378"/>
        <dbReference type="ChEBI" id="CHEBI:57856"/>
        <dbReference type="ChEBI" id="CHEBI:59789"/>
        <dbReference type="ChEBI" id="CHEBI:85452"/>
        <dbReference type="ChEBI" id="CHEBI:85454"/>
        <dbReference type="EC" id="2.1.1.37"/>
    </reaction>
</comment>
<comment type="caution">
    <text evidence="9">The sequence shown here is derived from an EMBL/GenBank/DDBJ whole genome shotgun (WGS) entry which is preliminary data.</text>
</comment>
<protein>
    <recommendedName>
        <fullName evidence="1">DNA (cytosine-5-)-methyltransferase</fullName>
        <ecNumber evidence="1">2.1.1.37</ecNumber>
    </recommendedName>
</protein>
<dbReference type="CDD" id="cd00315">
    <property type="entry name" value="Cyt_C5_DNA_methylase"/>
    <property type="match status" value="1"/>
</dbReference>
<dbReference type="PRINTS" id="PR00105">
    <property type="entry name" value="C5METTRFRASE"/>
</dbReference>
<dbReference type="PROSITE" id="PS51679">
    <property type="entry name" value="SAM_MT_C5"/>
    <property type="match status" value="1"/>
</dbReference>
<evidence type="ECO:0000256" key="8">
    <source>
        <dbReference type="RuleBase" id="RU000416"/>
    </source>
</evidence>